<evidence type="ECO:0000313" key="2">
    <source>
        <dbReference type="Proteomes" id="UP001602013"/>
    </source>
</evidence>
<dbReference type="EMBL" id="JBIASD010000086">
    <property type="protein sequence ID" value="MFF3672303.1"/>
    <property type="molecule type" value="Genomic_DNA"/>
</dbReference>
<proteinExistence type="predicted"/>
<gene>
    <name evidence="1" type="ORF">ACFYXI_43175</name>
</gene>
<keyword evidence="2" id="KW-1185">Reference proteome</keyword>
<dbReference type="Proteomes" id="UP001602013">
    <property type="component" value="Unassembled WGS sequence"/>
</dbReference>
<organism evidence="1 2">
    <name type="scientific">Microtetraspora malaysiensis</name>
    <dbReference type="NCBI Taxonomy" id="161358"/>
    <lineage>
        <taxon>Bacteria</taxon>
        <taxon>Bacillati</taxon>
        <taxon>Actinomycetota</taxon>
        <taxon>Actinomycetes</taxon>
        <taxon>Streptosporangiales</taxon>
        <taxon>Streptosporangiaceae</taxon>
        <taxon>Microtetraspora</taxon>
    </lineage>
</organism>
<accession>A0ABW6T504</accession>
<comment type="caution">
    <text evidence="1">The sequence shown here is derived from an EMBL/GenBank/DDBJ whole genome shotgun (WGS) entry which is preliminary data.</text>
</comment>
<name>A0ABW6T504_9ACTN</name>
<reference evidence="1 2" key="1">
    <citation type="submission" date="2024-10" db="EMBL/GenBank/DDBJ databases">
        <title>The Natural Products Discovery Center: Release of the First 8490 Sequenced Strains for Exploring Actinobacteria Biosynthetic Diversity.</title>
        <authorList>
            <person name="Kalkreuter E."/>
            <person name="Kautsar S.A."/>
            <person name="Yang D."/>
            <person name="Bader C.D."/>
            <person name="Teijaro C.N."/>
            <person name="Fluegel L."/>
            <person name="Davis C.M."/>
            <person name="Simpson J.R."/>
            <person name="Lauterbach L."/>
            <person name="Steele A.D."/>
            <person name="Gui C."/>
            <person name="Meng S."/>
            <person name="Li G."/>
            <person name="Viehrig K."/>
            <person name="Ye F."/>
            <person name="Su P."/>
            <person name="Kiefer A.F."/>
            <person name="Nichols A."/>
            <person name="Cepeda A.J."/>
            <person name="Yan W."/>
            <person name="Fan B."/>
            <person name="Jiang Y."/>
            <person name="Adhikari A."/>
            <person name="Zheng C.-J."/>
            <person name="Schuster L."/>
            <person name="Cowan T.M."/>
            <person name="Smanski M.J."/>
            <person name="Chevrette M.G."/>
            <person name="De Carvalho L.P.S."/>
            <person name="Shen B."/>
        </authorList>
    </citation>
    <scope>NUCLEOTIDE SEQUENCE [LARGE SCALE GENOMIC DNA]</scope>
    <source>
        <strain evidence="1 2">NPDC002173</strain>
    </source>
</reference>
<protein>
    <submittedName>
        <fullName evidence="1">Uncharacterized protein</fullName>
    </submittedName>
</protein>
<sequence length="77" mass="8727">MITKRRGDLPLITMLFELDERGLQLVVPVRHRKVSENSGQGANRPWVVIQAIVSVMRLALDFWDRFNGNGPGPLTSR</sequence>
<dbReference type="RefSeq" id="WP_387418467.1">
    <property type="nucleotide sequence ID" value="NZ_JBIASD010000086.1"/>
</dbReference>
<evidence type="ECO:0000313" key="1">
    <source>
        <dbReference type="EMBL" id="MFF3672303.1"/>
    </source>
</evidence>